<name>A0ABR3HMJ1_LOXSC</name>
<evidence type="ECO:0000256" key="1">
    <source>
        <dbReference type="SAM" id="MobiDB-lite"/>
    </source>
</evidence>
<feature type="compositionally biased region" description="Polar residues" evidence="1">
    <location>
        <begin position="48"/>
        <end position="72"/>
    </location>
</feature>
<feature type="region of interest" description="Disordered" evidence="1">
    <location>
        <begin position="1"/>
        <end position="72"/>
    </location>
</feature>
<feature type="region of interest" description="Disordered" evidence="1">
    <location>
        <begin position="424"/>
        <end position="478"/>
    </location>
</feature>
<feature type="compositionally biased region" description="Basic residues" evidence="1">
    <location>
        <begin position="163"/>
        <end position="176"/>
    </location>
</feature>
<feature type="domain" description="DUF4780" evidence="2">
    <location>
        <begin position="239"/>
        <end position="412"/>
    </location>
</feature>
<evidence type="ECO:0000259" key="2">
    <source>
        <dbReference type="Pfam" id="PF16012"/>
    </source>
</evidence>
<dbReference type="Proteomes" id="UP001549920">
    <property type="component" value="Unassembled WGS sequence"/>
</dbReference>
<dbReference type="EMBL" id="JBEUOH010000016">
    <property type="protein sequence ID" value="KAL0871620.1"/>
    <property type="molecule type" value="Genomic_DNA"/>
</dbReference>
<accession>A0ABR3HMJ1</accession>
<keyword evidence="4" id="KW-1185">Reference proteome</keyword>
<feature type="compositionally biased region" description="Polar residues" evidence="1">
    <location>
        <begin position="1"/>
        <end position="18"/>
    </location>
</feature>
<reference evidence="3 4" key="1">
    <citation type="submission" date="2024-06" db="EMBL/GenBank/DDBJ databases">
        <title>A chromosome-level genome assembly of beet webworm, Loxostege sticticalis.</title>
        <authorList>
            <person name="Zhang Y."/>
        </authorList>
    </citation>
    <scope>NUCLEOTIDE SEQUENCE [LARGE SCALE GENOMIC DNA]</scope>
    <source>
        <strain evidence="3">AQ026</strain>
        <tissue evidence="3">Whole body</tissue>
    </source>
</reference>
<feature type="region of interest" description="Disordered" evidence="1">
    <location>
        <begin position="89"/>
        <end position="225"/>
    </location>
</feature>
<sequence>MDSESKNPTTPFLQNQPNKAAPGKAPSAGKARSSTKPRQSEAARTVEPPTNTNQTTRPGQLAPTQAATPSFSPSVIEMSALLDAIPAAPAEPTWTIVPPRRKNTTKAKPHPPGKKSNAEVAAGNLAANSGRRTQTEIEPATAEGITADPVPSEAKPKTSAGAKPRRRPRQRHRNPRGRGAGPAPAASHASPGPSQSQHNKRPRPDDTVTPTGDSKRPRRGTKQEAVSYAEALRANQLCVAVMTSPHHDLTADQATVIRKSVEQRLMEGLLCPATTVQFGRVRFRGKAHFSDGVLKLWCEDDYTLAWLRSTVDAIASPIVGATLVVRPQAEIQRRILCGLFVPDDNELEINTLRRLLAAHNPKVAVNSWSLVRAERQSDQDVPGVHLLLRVPEKDVDHLRKEERRMYWLCGNIYLKIMEDVPPPASTTNTPVKAEDPNPAQPTPMEEALPSTSAVEDYFRDDGGSDCSESCLDSSPLRE</sequence>
<evidence type="ECO:0000313" key="3">
    <source>
        <dbReference type="EMBL" id="KAL0871620.1"/>
    </source>
</evidence>
<comment type="caution">
    <text evidence="3">The sequence shown here is derived from an EMBL/GenBank/DDBJ whole genome shotgun (WGS) entry which is preliminary data.</text>
</comment>
<feature type="compositionally biased region" description="Low complexity" evidence="1">
    <location>
        <begin position="181"/>
        <end position="197"/>
    </location>
</feature>
<evidence type="ECO:0000313" key="4">
    <source>
        <dbReference type="Proteomes" id="UP001549920"/>
    </source>
</evidence>
<dbReference type="Pfam" id="PF16012">
    <property type="entry name" value="DUF4780"/>
    <property type="match status" value="1"/>
</dbReference>
<dbReference type="InterPro" id="IPR031961">
    <property type="entry name" value="DUF4780"/>
</dbReference>
<gene>
    <name evidence="3" type="ORF">ABMA27_004146</name>
</gene>
<feature type="compositionally biased region" description="Low complexity" evidence="1">
    <location>
        <begin position="19"/>
        <end position="31"/>
    </location>
</feature>
<organism evidence="3 4">
    <name type="scientific">Loxostege sticticalis</name>
    <name type="common">Beet webworm moth</name>
    <dbReference type="NCBI Taxonomy" id="481309"/>
    <lineage>
        <taxon>Eukaryota</taxon>
        <taxon>Metazoa</taxon>
        <taxon>Ecdysozoa</taxon>
        <taxon>Arthropoda</taxon>
        <taxon>Hexapoda</taxon>
        <taxon>Insecta</taxon>
        <taxon>Pterygota</taxon>
        <taxon>Neoptera</taxon>
        <taxon>Endopterygota</taxon>
        <taxon>Lepidoptera</taxon>
        <taxon>Glossata</taxon>
        <taxon>Ditrysia</taxon>
        <taxon>Pyraloidea</taxon>
        <taxon>Crambidae</taxon>
        <taxon>Pyraustinae</taxon>
        <taxon>Loxostege</taxon>
    </lineage>
</organism>
<proteinExistence type="predicted"/>
<protein>
    <recommendedName>
        <fullName evidence="2">DUF4780 domain-containing protein</fullName>
    </recommendedName>
</protein>
<feature type="compositionally biased region" description="Basic residues" evidence="1">
    <location>
        <begin position="99"/>
        <end position="113"/>
    </location>
</feature>